<reference evidence="1" key="2">
    <citation type="submission" date="2020-09" db="EMBL/GenBank/DDBJ databases">
        <authorList>
            <person name="Sun Q."/>
            <person name="Ohkuma M."/>
        </authorList>
    </citation>
    <scope>NUCLEOTIDE SEQUENCE</scope>
    <source>
        <strain evidence="1">JCM 3086</strain>
    </source>
</reference>
<organism evidence="1 2">
    <name type="scientific">Streptomyces brasiliensis</name>
    <dbReference type="NCBI Taxonomy" id="1954"/>
    <lineage>
        <taxon>Bacteria</taxon>
        <taxon>Bacillati</taxon>
        <taxon>Actinomycetota</taxon>
        <taxon>Actinomycetes</taxon>
        <taxon>Kitasatosporales</taxon>
        <taxon>Streptomycetaceae</taxon>
        <taxon>Streptomyces</taxon>
    </lineage>
</organism>
<evidence type="ECO:0000313" key="2">
    <source>
        <dbReference type="Proteomes" id="UP000657574"/>
    </source>
</evidence>
<accession>A0A917P5S0</accession>
<evidence type="ECO:0000313" key="1">
    <source>
        <dbReference type="EMBL" id="GGJ62718.1"/>
    </source>
</evidence>
<proteinExistence type="predicted"/>
<gene>
    <name evidence="1" type="ORF">GCM10010121_086680</name>
</gene>
<dbReference type="AlphaFoldDB" id="A0A917P5S0"/>
<sequence>MARPTRPDRLAGMDLTRTPEHEQLAETVRRLVAAGDPLCRARRALDDGDAVDDATWKQLVGLGVLDAAACHVRPAVLQPKVQPKGSDDAPR</sequence>
<keyword evidence="2" id="KW-1185">Reference proteome</keyword>
<dbReference type="EMBL" id="BMQA01000073">
    <property type="protein sequence ID" value="GGJ62718.1"/>
    <property type="molecule type" value="Genomic_DNA"/>
</dbReference>
<name>A0A917P5S0_9ACTN</name>
<protein>
    <submittedName>
        <fullName evidence="1">Uncharacterized protein</fullName>
    </submittedName>
</protein>
<comment type="caution">
    <text evidence="1">The sequence shown here is derived from an EMBL/GenBank/DDBJ whole genome shotgun (WGS) entry which is preliminary data.</text>
</comment>
<reference evidence="1" key="1">
    <citation type="journal article" date="2014" name="Int. J. Syst. Evol. Microbiol.">
        <title>Complete genome sequence of Corynebacterium casei LMG S-19264T (=DSM 44701T), isolated from a smear-ripened cheese.</title>
        <authorList>
            <consortium name="US DOE Joint Genome Institute (JGI-PGF)"/>
            <person name="Walter F."/>
            <person name="Albersmeier A."/>
            <person name="Kalinowski J."/>
            <person name="Ruckert C."/>
        </authorList>
    </citation>
    <scope>NUCLEOTIDE SEQUENCE</scope>
    <source>
        <strain evidence="1">JCM 3086</strain>
    </source>
</reference>
<dbReference type="Proteomes" id="UP000657574">
    <property type="component" value="Unassembled WGS sequence"/>
</dbReference>